<dbReference type="AlphaFoldDB" id="A0A494Y0S2"/>
<evidence type="ECO:0000313" key="2">
    <source>
        <dbReference type="Proteomes" id="UP000270342"/>
    </source>
</evidence>
<protein>
    <submittedName>
        <fullName evidence="1">Uncharacterized protein</fullName>
    </submittedName>
</protein>
<dbReference type="EMBL" id="RBZU01000003">
    <property type="protein sequence ID" value="RKP56375.1"/>
    <property type="molecule type" value="Genomic_DNA"/>
</dbReference>
<organism evidence="1 2">
    <name type="scientific">Pararobbsia silviterrae</name>
    <dbReference type="NCBI Taxonomy" id="1792498"/>
    <lineage>
        <taxon>Bacteria</taxon>
        <taxon>Pseudomonadati</taxon>
        <taxon>Pseudomonadota</taxon>
        <taxon>Betaproteobacteria</taxon>
        <taxon>Burkholderiales</taxon>
        <taxon>Burkholderiaceae</taxon>
        <taxon>Pararobbsia</taxon>
    </lineage>
</organism>
<accession>A0A494Y0S2</accession>
<name>A0A494Y0S2_9BURK</name>
<reference evidence="1 2" key="1">
    <citation type="submission" date="2018-10" db="EMBL/GenBank/DDBJ databases">
        <title>Robbsia sp. DHC34, isolated from soil.</title>
        <authorList>
            <person name="Gao Z.-H."/>
            <person name="Qiu L.-H."/>
        </authorList>
    </citation>
    <scope>NUCLEOTIDE SEQUENCE [LARGE SCALE GENOMIC DNA]</scope>
    <source>
        <strain evidence="1 2">DHC34</strain>
    </source>
</reference>
<proteinExistence type="predicted"/>
<keyword evidence="2" id="KW-1185">Reference proteome</keyword>
<gene>
    <name evidence="1" type="ORF">D7S86_08225</name>
</gene>
<dbReference type="Proteomes" id="UP000270342">
    <property type="component" value="Unassembled WGS sequence"/>
</dbReference>
<evidence type="ECO:0000313" key="1">
    <source>
        <dbReference type="EMBL" id="RKP56375.1"/>
    </source>
</evidence>
<comment type="caution">
    <text evidence="1">The sequence shown here is derived from an EMBL/GenBank/DDBJ whole genome shotgun (WGS) entry which is preliminary data.</text>
</comment>
<sequence length="147" mass="16877">MPEIRTMDLRELEGRLENWARAQRSGWSGAQAGSAEGNYRYPGVLYRDRTDDRGPVDHADAGLVNVAWQALMALDKDVLQMHYVWSAPASFICRRLKLKQGRGNEHVFDFALYHAHDAIWDRLQRNVVNAKNRAYNPRRLLNPASSE</sequence>